<evidence type="ECO:0000256" key="2">
    <source>
        <dbReference type="ARBA" id="ARBA00011028"/>
    </source>
</evidence>
<evidence type="ECO:0000256" key="3">
    <source>
        <dbReference type="ARBA" id="ARBA00022448"/>
    </source>
</evidence>
<evidence type="ECO:0000256" key="6">
    <source>
        <dbReference type="RuleBase" id="RU003512"/>
    </source>
</evidence>
<dbReference type="PANTHER" id="PTHR42953">
    <property type="entry name" value="HIGH-AFFINITY ZINC UPTAKE SYSTEM PROTEIN ZNUA-RELATED"/>
    <property type="match status" value="1"/>
</dbReference>
<sequence>MLLRRHFLAAAAPLAVLPVRARAQVQAKKPKVVATFSILGDLLAEVGADRIELAVLVGADIDAHTYQPRPTDARALASAQALVSNGLGYEGWIDRLAKAAPFKGRAIVATAGVATLEGAPTPGHNHVHGPDPHCWQDAGRVRRYVGNIVEGLSMVDAANAAFYRERGQAYDKRLVTLDQWIKDEIAKVPAAQRRAITAHDSFRYFTAAYGVQFFAPRGFTTESEPSAKDVAALIRLVREQKIKALFVENMSNPGLIDQIARESGAVVGPRLYSDALSAPGGPAPTYEAMMRHNVTALVAGMMKN</sequence>
<keyword evidence="5" id="KW-0732">Signal</keyword>
<dbReference type="Pfam" id="PF01297">
    <property type="entry name" value="ZnuA"/>
    <property type="match status" value="1"/>
</dbReference>
<protein>
    <submittedName>
        <fullName evidence="7">Metal ABC transporter substrate-binding protein</fullName>
    </submittedName>
</protein>
<evidence type="ECO:0000256" key="4">
    <source>
        <dbReference type="ARBA" id="ARBA00022723"/>
    </source>
</evidence>
<organism evidence="7 8">
    <name type="scientific">Reyranella soli</name>
    <dbReference type="NCBI Taxonomy" id="1230389"/>
    <lineage>
        <taxon>Bacteria</taxon>
        <taxon>Pseudomonadati</taxon>
        <taxon>Pseudomonadota</taxon>
        <taxon>Alphaproteobacteria</taxon>
        <taxon>Hyphomicrobiales</taxon>
        <taxon>Reyranellaceae</taxon>
        <taxon>Reyranella</taxon>
    </lineage>
</organism>
<keyword evidence="4" id="KW-0479">Metal-binding</keyword>
<gene>
    <name evidence="7" type="ORF">RSO01_66460</name>
</gene>
<keyword evidence="3 6" id="KW-0813">Transport</keyword>
<dbReference type="RefSeq" id="WP_147154860.1">
    <property type="nucleotide sequence ID" value="NZ_BKAJ01000132.1"/>
</dbReference>
<keyword evidence="8" id="KW-1185">Reference proteome</keyword>
<dbReference type="GO" id="GO:0030001">
    <property type="term" value="P:metal ion transport"/>
    <property type="evidence" value="ECO:0007669"/>
    <property type="project" value="InterPro"/>
</dbReference>
<accession>A0A512NKK8</accession>
<dbReference type="Proteomes" id="UP000321058">
    <property type="component" value="Unassembled WGS sequence"/>
</dbReference>
<evidence type="ECO:0000256" key="1">
    <source>
        <dbReference type="ARBA" id="ARBA00004196"/>
    </source>
</evidence>
<dbReference type="OrthoDB" id="9793396at2"/>
<proteinExistence type="inferred from homology"/>
<comment type="subcellular location">
    <subcellularLocation>
        <location evidence="1">Cell envelope</location>
    </subcellularLocation>
</comment>
<comment type="similarity">
    <text evidence="2 6">Belongs to the bacterial solute-binding protein 9 family.</text>
</comment>
<evidence type="ECO:0000313" key="8">
    <source>
        <dbReference type="Proteomes" id="UP000321058"/>
    </source>
</evidence>
<dbReference type="GO" id="GO:0046872">
    <property type="term" value="F:metal ion binding"/>
    <property type="evidence" value="ECO:0007669"/>
    <property type="project" value="UniProtKB-KW"/>
</dbReference>
<reference evidence="7 8" key="1">
    <citation type="submission" date="2019-07" db="EMBL/GenBank/DDBJ databases">
        <title>Whole genome shotgun sequence of Reyranella soli NBRC 108950.</title>
        <authorList>
            <person name="Hosoyama A."/>
            <person name="Uohara A."/>
            <person name="Ohji S."/>
            <person name="Ichikawa N."/>
        </authorList>
    </citation>
    <scope>NUCLEOTIDE SEQUENCE [LARGE SCALE GENOMIC DNA]</scope>
    <source>
        <strain evidence="7 8">NBRC 108950</strain>
    </source>
</reference>
<comment type="caution">
    <text evidence="7">The sequence shown here is derived from an EMBL/GenBank/DDBJ whole genome shotgun (WGS) entry which is preliminary data.</text>
</comment>
<evidence type="ECO:0000256" key="5">
    <source>
        <dbReference type="ARBA" id="ARBA00022729"/>
    </source>
</evidence>
<dbReference type="PRINTS" id="PR00691">
    <property type="entry name" value="ADHESINB"/>
</dbReference>
<dbReference type="SUPFAM" id="SSF53807">
    <property type="entry name" value="Helical backbone' metal receptor"/>
    <property type="match status" value="1"/>
</dbReference>
<dbReference type="GO" id="GO:0030313">
    <property type="term" value="C:cell envelope"/>
    <property type="evidence" value="ECO:0007669"/>
    <property type="project" value="UniProtKB-SubCell"/>
</dbReference>
<dbReference type="PANTHER" id="PTHR42953:SF1">
    <property type="entry name" value="METAL-BINDING PROTEIN HI_0362-RELATED"/>
    <property type="match status" value="1"/>
</dbReference>
<dbReference type="InterPro" id="IPR050492">
    <property type="entry name" value="Bact_metal-bind_prot9"/>
</dbReference>
<name>A0A512NKK8_9HYPH</name>
<dbReference type="InterPro" id="IPR006128">
    <property type="entry name" value="Lipoprotein_PsaA-like"/>
</dbReference>
<dbReference type="Gene3D" id="3.40.50.1980">
    <property type="entry name" value="Nitrogenase molybdenum iron protein domain"/>
    <property type="match status" value="2"/>
</dbReference>
<evidence type="ECO:0000313" key="7">
    <source>
        <dbReference type="EMBL" id="GEP59480.1"/>
    </source>
</evidence>
<dbReference type="InterPro" id="IPR006129">
    <property type="entry name" value="AdhesinB"/>
</dbReference>
<dbReference type="AlphaFoldDB" id="A0A512NKK8"/>
<dbReference type="InterPro" id="IPR006127">
    <property type="entry name" value="ZnuA-like"/>
</dbReference>
<dbReference type="EMBL" id="BKAJ01000132">
    <property type="protein sequence ID" value="GEP59480.1"/>
    <property type="molecule type" value="Genomic_DNA"/>
</dbReference>
<dbReference type="PRINTS" id="PR00690">
    <property type="entry name" value="ADHESNFAMILY"/>
</dbReference>
<dbReference type="GO" id="GO:0007155">
    <property type="term" value="P:cell adhesion"/>
    <property type="evidence" value="ECO:0007669"/>
    <property type="project" value="InterPro"/>
</dbReference>